<proteinExistence type="predicted"/>
<dbReference type="InterPro" id="IPR029058">
    <property type="entry name" value="AB_hydrolase_fold"/>
</dbReference>
<feature type="domain" description="Peptidase S33 tripeptidyl aminopeptidase-like C-terminal" evidence="1">
    <location>
        <begin position="237"/>
        <end position="286"/>
    </location>
</feature>
<evidence type="ECO:0000259" key="2">
    <source>
        <dbReference type="Pfam" id="PF12146"/>
    </source>
</evidence>
<dbReference type="InterPro" id="IPR013595">
    <property type="entry name" value="Pept_S33_TAP-like_C"/>
</dbReference>
<dbReference type="PANTHER" id="PTHR43798:SF33">
    <property type="entry name" value="HYDROLASE, PUTATIVE (AFU_ORTHOLOGUE AFUA_2G14860)-RELATED"/>
    <property type="match status" value="1"/>
</dbReference>
<dbReference type="InterPro" id="IPR050266">
    <property type="entry name" value="AB_hydrolase_sf"/>
</dbReference>
<dbReference type="RefSeq" id="WP_168109153.1">
    <property type="nucleotide sequence ID" value="NZ_VTOX01000008.1"/>
</dbReference>
<evidence type="ECO:0000259" key="1">
    <source>
        <dbReference type="Pfam" id="PF08386"/>
    </source>
</evidence>
<keyword evidence="4" id="KW-1185">Reference proteome</keyword>
<dbReference type="PANTHER" id="PTHR43798">
    <property type="entry name" value="MONOACYLGLYCEROL LIPASE"/>
    <property type="match status" value="1"/>
</dbReference>
<dbReference type="SUPFAM" id="SSF53474">
    <property type="entry name" value="alpha/beta-Hydrolases"/>
    <property type="match status" value="1"/>
</dbReference>
<feature type="domain" description="Serine aminopeptidase S33" evidence="2">
    <location>
        <begin position="88"/>
        <end position="201"/>
    </location>
</feature>
<dbReference type="Proteomes" id="UP000521868">
    <property type="component" value="Unassembled WGS sequence"/>
</dbReference>
<dbReference type="GO" id="GO:0016020">
    <property type="term" value="C:membrane"/>
    <property type="evidence" value="ECO:0007669"/>
    <property type="project" value="TreeGrafter"/>
</dbReference>
<dbReference type="Gene3D" id="3.40.50.1820">
    <property type="entry name" value="alpha/beta hydrolase"/>
    <property type="match status" value="1"/>
</dbReference>
<accession>A0A7X6DJ71</accession>
<dbReference type="Pfam" id="PF08386">
    <property type="entry name" value="Abhydrolase_4"/>
    <property type="match status" value="1"/>
</dbReference>
<dbReference type="InterPro" id="IPR022742">
    <property type="entry name" value="Hydrolase_4"/>
</dbReference>
<gene>
    <name evidence="3" type="ORF">RAMLITH_19580</name>
</gene>
<evidence type="ECO:0000313" key="4">
    <source>
        <dbReference type="Proteomes" id="UP000521868"/>
    </source>
</evidence>
<name>A0A7X6DJ71_9BURK</name>
<dbReference type="EMBL" id="VTOX01000008">
    <property type="protein sequence ID" value="NKE68028.1"/>
    <property type="molecule type" value="Genomic_DNA"/>
</dbReference>
<dbReference type="Pfam" id="PF12146">
    <property type="entry name" value="Hydrolase_4"/>
    <property type="match status" value="1"/>
</dbReference>
<comment type="caution">
    <text evidence="3">The sequence shown here is derived from an EMBL/GenBank/DDBJ whole genome shotgun (WGS) entry which is preliminary data.</text>
</comment>
<organism evidence="3 4">
    <name type="scientific">Ramlibacter lithotrophicus</name>
    <dbReference type="NCBI Taxonomy" id="2606681"/>
    <lineage>
        <taxon>Bacteria</taxon>
        <taxon>Pseudomonadati</taxon>
        <taxon>Pseudomonadota</taxon>
        <taxon>Betaproteobacteria</taxon>
        <taxon>Burkholderiales</taxon>
        <taxon>Comamonadaceae</taxon>
        <taxon>Ramlibacter</taxon>
    </lineage>
</organism>
<reference evidence="3 4" key="1">
    <citation type="journal article" date="2020" name="Nature">
        <title>Bacterial chemolithoautotrophy via manganese oxidation.</title>
        <authorList>
            <person name="Yu H."/>
            <person name="Leadbetter J.R."/>
        </authorList>
    </citation>
    <scope>NUCLEOTIDE SEQUENCE [LARGE SCALE GENOMIC DNA]</scope>
    <source>
        <strain evidence="3 4">RBP-1</strain>
    </source>
</reference>
<protein>
    <submittedName>
        <fullName evidence="3">Lysophospholipase</fullName>
    </submittedName>
</protein>
<sequence length="296" mass="31483">MNDTIAPAAALYGSSTGVRLLRLAMAATQRLWPGLAVRAAARLFATPMPPRWLRRPPAWDAAWKVEPWAFEQASLTVYSPASVAPRSRIALLVHGWGGHAGQMLLLAQALSQQGLTPVLVEMPAHGRSAGSVSNLPQFVRALEYVAARLQQQGHRLQVVVAHSLGANAAAYAAGRGLPAERLVLIAPPASAREYTRFFARVFGLSEATRAALQARIEAREAIVMPELEPPAVGPRIRVPTLVVHDRADRVNPFKDGQAFAHAIRGARLLATEGLGHGKVLGDAGVVGQVTLFAAAG</sequence>
<dbReference type="AlphaFoldDB" id="A0A7X6DJ71"/>
<evidence type="ECO:0000313" key="3">
    <source>
        <dbReference type="EMBL" id="NKE68028.1"/>
    </source>
</evidence>